<comment type="caution">
    <text evidence="2">The sequence shown here is derived from an EMBL/GenBank/DDBJ whole genome shotgun (WGS) entry which is preliminary data.</text>
</comment>
<proteinExistence type="predicted"/>
<accession>A0AAN9QG54</accession>
<evidence type="ECO:0000313" key="3">
    <source>
        <dbReference type="Proteomes" id="UP001367508"/>
    </source>
</evidence>
<protein>
    <submittedName>
        <fullName evidence="2">Uncharacterized protein</fullName>
    </submittedName>
</protein>
<keyword evidence="1" id="KW-1133">Transmembrane helix</keyword>
<keyword evidence="1" id="KW-0472">Membrane</keyword>
<name>A0AAN9QG54_CANGL</name>
<organism evidence="2 3">
    <name type="scientific">Canavalia gladiata</name>
    <name type="common">Sword bean</name>
    <name type="synonym">Dolichos gladiatus</name>
    <dbReference type="NCBI Taxonomy" id="3824"/>
    <lineage>
        <taxon>Eukaryota</taxon>
        <taxon>Viridiplantae</taxon>
        <taxon>Streptophyta</taxon>
        <taxon>Embryophyta</taxon>
        <taxon>Tracheophyta</taxon>
        <taxon>Spermatophyta</taxon>
        <taxon>Magnoliopsida</taxon>
        <taxon>eudicotyledons</taxon>
        <taxon>Gunneridae</taxon>
        <taxon>Pentapetalae</taxon>
        <taxon>rosids</taxon>
        <taxon>fabids</taxon>
        <taxon>Fabales</taxon>
        <taxon>Fabaceae</taxon>
        <taxon>Papilionoideae</taxon>
        <taxon>50 kb inversion clade</taxon>
        <taxon>NPAAA clade</taxon>
        <taxon>indigoferoid/millettioid clade</taxon>
        <taxon>Phaseoleae</taxon>
        <taxon>Canavalia</taxon>
    </lineage>
</organism>
<dbReference type="Proteomes" id="UP001367508">
    <property type="component" value="Unassembled WGS sequence"/>
</dbReference>
<dbReference type="AlphaFoldDB" id="A0AAN9QG54"/>
<keyword evidence="1" id="KW-0812">Transmembrane</keyword>
<gene>
    <name evidence="2" type="ORF">VNO77_24339</name>
</gene>
<feature type="transmembrane region" description="Helical" evidence="1">
    <location>
        <begin position="59"/>
        <end position="78"/>
    </location>
</feature>
<evidence type="ECO:0000256" key="1">
    <source>
        <dbReference type="SAM" id="Phobius"/>
    </source>
</evidence>
<sequence>MLPLHFPGLSRRHICVASRCLQMILSSHILPFQATCEPQISVLRKDACSRVLWLPSVHLLPAMAALNNAVPVLVHVLLYKLREYVFPFMVVSLHMKVVIGLWLVHHCSAMINSTRSKWLLGELATLKARVTQVLKGLVACSIDLHAEIPISGEKRAKSNWVPATFLVRPISNEEALAVFGHASIGLERPGQLLLVSNGTGPMVDLWAQSLGSNVK</sequence>
<dbReference type="EMBL" id="JAYMYQ010000005">
    <property type="protein sequence ID" value="KAK7330153.1"/>
    <property type="molecule type" value="Genomic_DNA"/>
</dbReference>
<feature type="transmembrane region" description="Helical" evidence="1">
    <location>
        <begin position="85"/>
        <end position="104"/>
    </location>
</feature>
<evidence type="ECO:0000313" key="2">
    <source>
        <dbReference type="EMBL" id="KAK7330153.1"/>
    </source>
</evidence>
<reference evidence="2 3" key="1">
    <citation type="submission" date="2024-01" db="EMBL/GenBank/DDBJ databases">
        <title>The genomes of 5 underutilized Papilionoideae crops provide insights into root nodulation and disease resistanc.</title>
        <authorList>
            <person name="Jiang F."/>
        </authorList>
    </citation>
    <scope>NUCLEOTIDE SEQUENCE [LARGE SCALE GENOMIC DNA]</scope>
    <source>
        <strain evidence="2">LVBAO_FW01</strain>
        <tissue evidence="2">Leaves</tissue>
    </source>
</reference>
<keyword evidence="3" id="KW-1185">Reference proteome</keyword>